<evidence type="ECO:0000256" key="4">
    <source>
        <dbReference type="ARBA" id="ARBA00022741"/>
    </source>
</evidence>
<dbReference type="Pfam" id="PF10585">
    <property type="entry name" value="UBA_E1_SCCH"/>
    <property type="match status" value="1"/>
</dbReference>
<feature type="domain" description="Ubiquitin-activating enzyme SCCH" evidence="15">
    <location>
        <begin position="329"/>
        <end position="400"/>
    </location>
</feature>
<feature type="binding site" evidence="11">
    <location>
        <position position="171"/>
    </location>
    <ligand>
        <name>Zn(2+)</name>
        <dbReference type="ChEBI" id="CHEBI:29105"/>
    </ligand>
</feature>
<evidence type="ECO:0000313" key="17">
    <source>
        <dbReference type="EMBL" id="WOO85011.1"/>
    </source>
</evidence>
<comment type="pathway">
    <text evidence="1 8">Protein modification; protein sumoylation.</text>
</comment>
<feature type="domain" description="THIF-type NAD/FAD binding fold" evidence="14">
    <location>
        <begin position="10"/>
        <end position="461"/>
    </location>
</feature>
<dbReference type="AlphaFoldDB" id="A0AAF0YI35"/>
<feature type="active site" description="Glycyl thioester intermediate" evidence="9 12">
    <location>
        <position position="186"/>
    </location>
</feature>
<feature type="binding site" evidence="10">
    <location>
        <position position="59"/>
    </location>
    <ligand>
        <name>ATP</name>
        <dbReference type="ChEBI" id="CHEBI:30616"/>
    </ligand>
</feature>
<dbReference type="GO" id="GO:0005524">
    <property type="term" value="F:ATP binding"/>
    <property type="evidence" value="ECO:0007669"/>
    <property type="project" value="UniProtKB-UniRule"/>
</dbReference>
<evidence type="ECO:0000256" key="11">
    <source>
        <dbReference type="PIRSR" id="PIRSR039133-3"/>
    </source>
</evidence>
<dbReference type="GO" id="GO:0019948">
    <property type="term" value="F:SUMO activating enzyme activity"/>
    <property type="evidence" value="ECO:0007669"/>
    <property type="project" value="UniProtKB-UniRule"/>
</dbReference>
<feature type="domain" description="Ubiquitin/SUMO-activating enzyme ubiquitin-like" evidence="16">
    <location>
        <begin position="471"/>
        <end position="560"/>
    </location>
</feature>
<feature type="binding site" evidence="11">
    <location>
        <position position="461"/>
    </location>
    <ligand>
        <name>Zn(2+)</name>
        <dbReference type="ChEBI" id="CHEBI:29105"/>
    </ligand>
</feature>
<comment type="similarity">
    <text evidence="2 8">Belongs to the ubiquitin-activating E1 family.</text>
</comment>
<feature type="binding site" evidence="10">
    <location>
        <position position="83"/>
    </location>
    <ligand>
        <name>ATP</name>
        <dbReference type="ChEBI" id="CHEBI:30616"/>
    </ligand>
</feature>
<protein>
    <recommendedName>
        <fullName evidence="8">Ubiquitin-activating enzyme E1-like</fullName>
    </recommendedName>
</protein>
<dbReference type="Proteomes" id="UP000827549">
    <property type="component" value="Chromosome 6"/>
</dbReference>
<feature type="binding site" evidence="10">
    <location>
        <begin position="130"/>
        <end position="135"/>
    </location>
    <ligand>
        <name>ATP</name>
        <dbReference type="ChEBI" id="CHEBI:30616"/>
    </ligand>
</feature>
<evidence type="ECO:0000259" key="16">
    <source>
        <dbReference type="Pfam" id="PF14732"/>
    </source>
</evidence>
<dbReference type="InterPro" id="IPR045886">
    <property type="entry name" value="ThiF/MoeB/HesA"/>
</dbReference>
<evidence type="ECO:0000256" key="7">
    <source>
        <dbReference type="ARBA" id="ARBA00022840"/>
    </source>
</evidence>
<dbReference type="GeneID" id="87811681"/>
<dbReference type="PANTHER" id="PTHR10953:SF5">
    <property type="entry name" value="SUMO-ACTIVATING ENZYME SUBUNIT 2"/>
    <property type="match status" value="1"/>
</dbReference>
<feature type="binding site" evidence="11">
    <location>
        <position position="174"/>
    </location>
    <ligand>
        <name>Zn(2+)</name>
        <dbReference type="ChEBI" id="CHEBI:29105"/>
    </ligand>
</feature>
<keyword evidence="7 8" id="KW-0067">ATP-binding</keyword>
<organism evidence="17 18">
    <name type="scientific">Vanrija pseudolonga</name>
    <dbReference type="NCBI Taxonomy" id="143232"/>
    <lineage>
        <taxon>Eukaryota</taxon>
        <taxon>Fungi</taxon>
        <taxon>Dikarya</taxon>
        <taxon>Basidiomycota</taxon>
        <taxon>Agaricomycotina</taxon>
        <taxon>Tremellomycetes</taxon>
        <taxon>Trichosporonales</taxon>
        <taxon>Trichosporonaceae</taxon>
        <taxon>Vanrija</taxon>
    </lineage>
</organism>
<evidence type="ECO:0000259" key="15">
    <source>
        <dbReference type="Pfam" id="PF10585"/>
    </source>
</evidence>
<evidence type="ECO:0000256" key="12">
    <source>
        <dbReference type="PROSITE-ProRule" id="PRU10132"/>
    </source>
</evidence>
<keyword evidence="5 8" id="KW-0833">Ubl conjugation pathway</keyword>
<evidence type="ECO:0000256" key="13">
    <source>
        <dbReference type="SAM" id="MobiDB-lite"/>
    </source>
</evidence>
<evidence type="ECO:0000256" key="8">
    <source>
        <dbReference type="PIRNR" id="PIRNR039133"/>
    </source>
</evidence>
<gene>
    <name evidence="17" type="primary">uba2</name>
    <name evidence="17" type="ORF">LOC62_06G008516</name>
</gene>
<dbReference type="PROSITE" id="PS51257">
    <property type="entry name" value="PROKAR_LIPOPROTEIN"/>
    <property type="match status" value="1"/>
</dbReference>
<dbReference type="SUPFAM" id="SSF69572">
    <property type="entry name" value="Activating enzymes of the ubiquitin-like proteins"/>
    <property type="match status" value="1"/>
</dbReference>
<keyword evidence="3 8" id="KW-0479">Metal-binding</keyword>
<name>A0AAF0YI35_9TREE</name>
<dbReference type="InterPro" id="IPR042449">
    <property type="entry name" value="Ub-E1_IAD_1"/>
</dbReference>
<accession>A0AAF0YI35</accession>
<evidence type="ECO:0000256" key="3">
    <source>
        <dbReference type="ARBA" id="ARBA00022723"/>
    </source>
</evidence>
<dbReference type="InterPro" id="IPR033127">
    <property type="entry name" value="UBQ-activ_enz_E1_Cys_AS"/>
</dbReference>
<dbReference type="Pfam" id="PF00899">
    <property type="entry name" value="ThiF"/>
    <property type="match status" value="1"/>
</dbReference>
<evidence type="ECO:0000256" key="2">
    <source>
        <dbReference type="ARBA" id="ARBA00005673"/>
    </source>
</evidence>
<evidence type="ECO:0000313" key="18">
    <source>
        <dbReference type="Proteomes" id="UP000827549"/>
    </source>
</evidence>
<proteinExistence type="inferred from homology"/>
<dbReference type="InterPro" id="IPR023318">
    <property type="entry name" value="Ub_act_enz_dom_a_sf"/>
</dbReference>
<feature type="binding site" evidence="10">
    <location>
        <begin position="67"/>
        <end position="70"/>
    </location>
    <ligand>
        <name>ATP</name>
        <dbReference type="ChEBI" id="CHEBI:30616"/>
    </ligand>
</feature>
<keyword evidence="18" id="KW-1185">Reference proteome</keyword>
<reference evidence="17" key="1">
    <citation type="submission" date="2023-10" db="EMBL/GenBank/DDBJ databases">
        <authorList>
            <person name="Noh H."/>
        </authorList>
    </citation>
    <scope>NUCLEOTIDE SEQUENCE</scope>
    <source>
        <strain evidence="17">DUCC4014</strain>
    </source>
</reference>
<dbReference type="InterPro" id="IPR030661">
    <property type="entry name" value="Uba2"/>
</dbReference>
<dbReference type="GO" id="GO:0031510">
    <property type="term" value="C:SUMO activating enzyme complex"/>
    <property type="evidence" value="ECO:0007669"/>
    <property type="project" value="UniProtKB-UniRule"/>
</dbReference>
<evidence type="ECO:0000256" key="5">
    <source>
        <dbReference type="ARBA" id="ARBA00022786"/>
    </source>
</evidence>
<dbReference type="Gene3D" id="3.10.290.20">
    <property type="entry name" value="Ubiquitin-like 2 activating enzyme e1b. Chain: B, domain 3"/>
    <property type="match status" value="1"/>
</dbReference>
<sequence length="643" mass="70624">MGRLSHTQALLGPEVFELVRTTPILVVGAGGIGCELPHTSPLLVKNLVLVGFTNIEIIDLDTIDLSNLNRQFLFRKPDISKPKAIVAAATAHHFNPSSGINIHARHGNVKESANDIEWISKFGLVLNALDNVDARRHVNKLCQAADVPLIESGTAGYLGQVSPHVHNKTECFDCLPKPTPKSFPVCTIRSTPSEPIHCIVWSKSYLFPKLFGEDDEESDEAELDKAKADGENAEEIEELKKEAAAFREVRTLLAKEDGPERVFRKVFYQDINRLLAMEDMWKKEGRVKPVALDYDGILHGTFPTPPTRASAQPAPATANGSANGTTSKSTLKDQKELTLKENLELFIDSSRRLSARAIAHPDIVLEFDKDDDDTLDFVLAVANLRATAYGIPTKTRFQVKEMAGNIIPAIATTNAIIAGLIVMQALSLLKREVSTAKTVFLKAEAARPLGMVAPAPPDANCAVCRDVYIPLHVDAKQFTLSSFVHEVLQSWLRPALFPDDEDAEFEASVQEGGRILADPDFDDNHHKTLAELGIQRGQMLSVTDEDDKFRRINFCILEQPENAEATFSLPAEVPEIPLRPVKPAPKSPSPEPEIIEAPVDFGKAKGTKRPAPEDEEVANGVKKRKVESEVEIVVADDDIILVE</sequence>
<dbReference type="Gene3D" id="1.10.10.520">
    <property type="entry name" value="Ubiquitin activating enzymes (Uba3). Chain: B, domain 2"/>
    <property type="match status" value="1"/>
</dbReference>
<keyword evidence="6 8" id="KW-0862">Zinc</keyword>
<dbReference type="FunFam" id="3.50.50.80:FF:000002">
    <property type="entry name" value="SUMO-activating enzyme subunit 2"/>
    <property type="match status" value="1"/>
</dbReference>
<dbReference type="Gene3D" id="3.50.50.80">
    <property type="entry name" value="Ubiquitin-activating enzyme E1, inactive adenylation domain, subdomain 1"/>
    <property type="match status" value="1"/>
</dbReference>
<comment type="subunit">
    <text evidence="8">Heterodimer.</text>
</comment>
<evidence type="ECO:0000256" key="10">
    <source>
        <dbReference type="PIRSR" id="PIRSR039133-2"/>
    </source>
</evidence>
<dbReference type="GO" id="GO:0005737">
    <property type="term" value="C:cytoplasm"/>
    <property type="evidence" value="ECO:0007669"/>
    <property type="project" value="TreeGrafter"/>
</dbReference>
<dbReference type="PANTHER" id="PTHR10953">
    <property type="entry name" value="UBIQUITIN-ACTIVATING ENZYME E1"/>
    <property type="match status" value="1"/>
</dbReference>
<evidence type="ECO:0000256" key="6">
    <source>
        <dbReference type="ARBA" id="ARBA00022833"/>
    </source>
</evidence>
<keyword evidence="4 8" id="KW-0547">Nucleotide-binding</keyword>
<dbReference type="PROSITE" id="PS00865">
    <property type="entry name" value="UBIQUITIN_ACTIVAT_2"/>
    <property type="match status" value="1"/>
</dbReference>
<dbReference type="GO" id="GO:0046872">
    <property type="term" value="F:metal ion binding"/>
    <property type="evidence" value="ECO:0007669"/>
    <property type="project" value="UniProtKB-KW"/>
</dbReference>
<dbReference type="InterPro" id="IPR028077">
    <property type="entry name" value="UAE_UbL_dom"/>
</dbReference>
<feature type="binding site" evidence="10">
    <location>
        <begin position="28"/>
        <end position="33"/>
    </location>
    <ligand>
        <name>ATP</name>
        <dbReference type="ChEBI" id="CHEBI:30616"/>
    </ligand>
</feature>
<feature type="compositionally biased region" description="Polar residues" evidence="13">
    <location>
        <begin position="318"/>
        <end position="329"/>
    </location>
</feature>
<dbReference type="InterPro" id="IPR019572">
    <property type="entry name" value="UBA_E1_SCCH"/>
</dbReference>
<feature type="region of interest" description="Disordered" evidence="13">
    <location>
        <begin position="583"/>
        <end position="622"/>
    </location>
</feature>
<dbReference type="InterPro" id="IPR035985">
    <property type="entry name" value="Ubiquitin-activating_enz"/>
</dbReference>
<dbReference type="InterPro" id="IPR000594">
    <property type="entry name" value="ThiF_NAD_FAD-bd"/>
</dbReference>
<dbReference type="FunFam" id="1.10.10.520:FF:000011">
    <property type="entry name" value="Ubiquitin-activating enzyme E1-like"/>
    <property type="match status" value="1"/>
</dbReference>
<feature type="binding site" evidence="11">
    <location>
        <position position="464"/>
    </location>
    <ligand>
        <name>Zn(2+)</name>
        <dbReference type="ChEBI" id="CHEBI:29105"/>
    </ligand>
</feature>
<dbReference type="GO" id="GO:0016925">
    <property type="term" value="P:protein sumoylation"/>
    <property type="evidence" value="ECO:0007669"/>
    <property type="project" value="UniProtKB-UniRule"/>
</dbReference>
<evidence type="ECO:0000256" key="9">
    <source>
        <dbReference type="PIRSR" id="PIRSR039133-1"/>
    </source>
</evidence>
<dbReference type="PIRSF" id="PIRSF039133">
    <property type="entry name" value="SUMO_E1B"/>
    <property type="match status" value="1"/>
</dbReference>
<feature type="region of interest" description="Disordered" evidence="13">
    <location>
        <begin position="303"/>
        <end position="333"/>
    </location>
</feature>
<dbReference type="RefSeq" id="XP_062631037.1">
    <property type="nucleotide sequence ID" value="XM_062775053.1"/>
</dbReference>
<dbReference type="EMBL" id="CP086719">
    <property type="protein sequence ID" value="WOO85011.1"/>
    <property type="molecule type" value="Genomic_DNA"/>
</dbReference>
<evidence type="ECO:0000256" key="1">
    <source>
        <dbReference type="ARBA" id="ARBA00004718"/>
    </source>
</evidence>
<evidence type="ECO:0000259" key="14">
    <source>
        <dbReference type="Pfam" id="PF00899"/>
    </source>
</evidence>
<dbReference type="Pfam" id="PF14732">
    <property type="entry name" value="UAE_UbL"/>
    <property type="match status" value="1"/>
</dbReference>